<protein>
    <submittedName>
        <fullName evidence="1">Uncharacterized protein</fullName>
    </submittedName>
</protein>
<accession>A0A1M5IWR6</accession>
<name>A0A1M5IWR6_9BACT</name>
<sequence>MKAWSQRYILSTYCEQSLAFLVAPAVIKGESDLRDAIRNWEHLIYETRREYEEIQKSVDEHVAHLYSIDEKDREIIQGKSDDVGIDVKEGREESIAEKNGKNELGVNHRTVAVNVLSWCVGAAMGRWDVRITLDPSLAPKLPDPFDPLPVCPPGMLVGPDGLPAKPGGVVSEEWLRARPDANTLPLDGSVSKPTIPDSEYPLRINWDGILVDDPGFNGGQPHRDDIVRRVREVFDLLWKDKAYEIEQEACGILGVRDLRDYFRKPSGFFQDHLKRYSKSRRKAPIYWPLSTASGSYTIWLYYHRLTDQTLYAAVNKYLEPKIADTERALDRLEVELAGASGREATRLRDRLNEGRAFLGELQDLREELLRVAGLPYKPDLNDGVIINAAPLHRLFRLRSWAKETEEVWRKLEKGDYDWAHMAYTIWPDRVREVCRRDRSIAIAHGLEAICEVEAPAPKKKGGRGRRKRGTAG</sequence>
<dbReference type="EMBL" id="FQVB01000062">
    <property type="protein sequence ID" value="SHG32764.1"/>
    <property type="molecule type" value="Genomic_DNA"/>
</dbReference>
<evidence type="ECO:0000313" key="1">
    <source>
        <dbReference type="EMBL" id="SHG32764.1"/>
    </source>
</evidence>
<evidence type="ECO:0000313" key="2">
    <source>
        <dbReference type="Proteomes" id="UP000184076"/>
    </source>
</evidence>
<gene>
    <name evidence="1" type="ORF">SAMN02745206_03689</name>
</gene>
<reference evidence="2" key="1">
    <citation type="submission" date="2016-11" db="EMBL/GenBank/DDBJ databases">
        <authorList>
            <person name="Varghese N."/>
            <person name="Submissions S."/>
        </authorList>
    </citation>
    <scope>NUCLEOTIDE SEQUENCE [LARGE SCALE GENOMIC DNA]</scope>
    <source>
        <strain evidence="2">DSM 9756</strain>
    </source>
</reference>
<keyword evidence="2" id="KW-1185">Reference proteome</keyword>
<organism evidence="1 2">
    <name type="scientific">Desulfacinum infernum DSM 9756</name>
    <dbReference type="NCBI Taxonomy" id="1121391"/>
    <lineage>
        <taxon>Bacteria</taxon>
        <taxon>Pseudomonadati</taxon>
        <taxon>Thermodesulfobacteriota</taxon>
        <taxon>Syntrophobacteria</taxon>
        <taxon>Syntrophobacterales</taxon>
        <taxon>Syntrophobacteraceae</taxon>
        <taxon>Desulfacinum</taxon>
    </lineage>
</organism>
<dbReference type="Proteomes" id="UP000184076">
    <property type="component" value="Unassembled WGS sequence"/>
</dbReference>
<proteinExistence type="predicted"/>
<dbReference type="STRING" id="1121391.SAMN02745206_03689"/>
<dbReference type="AlphaFoldDB" id="A0A1M5IWR6"/>